<dbReference type="PANTHER" id="PTHR39156:SF1">
    <property type="entry name" value="RIBONUCLEASE M5"/>
    <property type="match status" value="1"/>
</dbReference>
<dbReference type="InterPro" id="IPR004466">
    <property type="entry name" value="RNase_M5"/>
</dbReference>
<dbReference type="RefSeq" id="WP_073247929.1">
    <property type="nucleotide sequence ID" value="NZ_FQVG01000008.1"/>
</dbReference>
<keyword evidence="5" id="KW-0479">Metal-binding</keyword>
<keyword evidence="6 11" id="KW-0699">rRNA-binding</keyword>
<dbReference type="GO" id="GO:0043822">
    <property type="term" value="F:ribonuclease M5 activity"/>
    <property type="evidence" value="ECO:0007669"/>
    <property type="project" value="UniProtKB-UniRule"/>
</dbReference>
<dbReference type="PANTHER" id="PTHR39156">
    <property type="entry name" value="RIBONUCLEASE M5"/>
    <property type="match status" value="1"/>
</dbReference>
<dbReference type="NCBIfam" id="TIGR00334">
    <property type="entry name" value="5S_RNA_mat_M5"/>
    <property type="match status" value="1"/>
</dbReference>
<dbReference type="EC" id="3.1.26.8" evidence="11 12"/>
<evidence type="ECO:0000256" key="11">
    <source>
        <dbReference type="HAMAP-Rule" id="MF_01469"/>
    </source>
</evidence>
<dbReference type="InterPro" id="IPR025156">
    <property type="entry name" value="RNase_M5_C"/>
</dbReference>
<keyword evidence="15" id="KW-1185">Reference proteome</keyword>
<gene>
    <name evidence="11" type="primary">rnmV</name>
    <name evidence="14" type="ORF">SAMN02746091_00673</name>
</gene>
<keyword evidence="7 11" id="KW-0255">Endonuclease</keyword>
<dbReference type="GO" id="GO:0005737">
    <property type="term" value="C:cytoplasm"/>
    <property type="evidence" value="ECO:0007669"/>
    <property type="project" value="UniProtKB-SubCell"/>
</dbReference>
<dbReference type="Proteomes" id="UP000184423">
    <property type="component" value="Unassembled WGS sequence"/>
</dbReference>
<dbReference type="AlphaFoldDB" id="A0A1M4UKN8"/>
<dbReference type="Pfam" id="PF01751">
    <property type="entry name" value="Toprim"/>
    <property type="match status" value="1"/>
</dbReference>
<keyword evidence="8 11" id="KW-0378">Hydrolase</keyword>
<dbReference type="Gene3D" id="3.40.1360.10">
    <property type="match status" value="1"/>
</dbReference>
<organism evidence="14 15">
    <name type="scientific">Caloramator proteoclasticus DSM 10124</name>
    <dbReference type="NCBI Taxonomy" id="1121262"/>
    <lineage>
        <taxon>Bacteria</taxon>
        <taxon>Bacillati</taxon>
        <taxon>Bacillota</taxon>
        <taxon>Clostridia</taxon>
        <taxon>Eubacteriales</taxon>
        <taxon>Clostridiaceae</taxon>
        <taxon>Caloramator</taxon>
    </lineage>
</organism>
<dbReference type="GO" id="GO:0006364">
    <property type="term" value="P:rRNA processing"/>
    <property type="evidence" value="ECO:0007669"/>
    <property type="project" value="UniProtKB-UniRule"/>
</dbReference>
<keyword evidence="10 11" id="KW-0694">RNA-binding</keyword>
<dbReference type="SMART" id="SM00493">
    <property type="entry name" value="TOPRIM"/>
    <property type="match status" value="1"/>
</dbReference>
<dbReference type="CDD" id="cd01027">
    <property type="entry name" value="TOPRIM_RNase_M5_like"/>
    <property type="match status" value="1"/>
</dbReference>
<proteinExistence type="inferred from homology"/>
<evidence type="ECO:0000313" key="15">
    <source>
        <dbReference type="Proteomes" id="UP000184423"/>
    </source>
</evidence>
<reference evidence="15" key="1">
    <citation type="submission" date="2016-11" db="EMBL/GenBank/DDBJ databases">
        <authorList>
            <person name="Varghese N."/>
            <person name="Submissions S."/>
        </authorList>
    </citation>
    <scope>NUCLEOTIDE SEQUENCE [LARGE SCALE GENOMIC DNA]</scope>
    <source>
        <strain evidence="15">DSM 10124</strain>
    </source>
</reference>
<evidence type="ECO:0000256" key="1">
    <source>
        <dbReference type="ARBA" id="ARBA00022490"/>
    </source>
</evidence>
<evidence type="ECO:0000256" key="6">
    <source>
        <dbReference type="ARBA" id="ARBA00022730"/>
    </source>
</evidence>
<comment type="function">
    <text evidence="11">Required for correct processing of both the 5' and 3' ends of 5S rRNA precursor. Cleaves both sides of a double-stranded region yielding mature 5S rRNA in one step.</text>
</comment>
<evidence type="ECO:0000256" key="9">
    <source>
        <dbReference type="ARBA" id="ARBA00022842"/>
    </source>
</evidence>
<accession>A0A1M4UKN8</accession>
<name>A0A1M4UKN8_9CLOT</name>
<evidence type="ECO:0000313" key="14">
    <source>
        <dbReference type="EMBL" id="SHE57140.1"/>
    </source>
</evidence>
<evidence type="ECO:0000256" key="12">
    <source>
        <dbReference type="NCBIfam" id="TIGR00334"/>
    </source>
</evidence>
<protein>
    <recommendedName>
        <fullName evidence="11 12">Ribonuclease M5</fullName>
        <ecNumber evidence="11 12">3.1.26.8</ecNumber>
    </recommendedName>
    <alternativeName>
        <fullName evidence="11">RNase M5</fullName>
    </alternativeName>
    <alternativeName>
        <fullName evidence="11">Ribosomal RNA terminal maturase M5</fullName>
    </alternativeName>
</protein>
<evidence type="ECO:0000256" key="7">
    <source>
        <dbReference type="ARBA" id="ARBA00022759"/>
    </source>
</evidence>
<dbReference type="GO" id="GO:0019843">
    <property type="term" value="F:rRNA binding"/>
    <property type="evidence" value="ECO:0007669"/>
    <property type="project" value="UniProtKB-KW"/>
</dbReference>
<evidence type="ECO:0000256" key="10">
    <source>
        <dbReference type="ARBA" id="ARBA00022884"/>
    </source>
</evidence>
<dbReference type="SUPFAM" id="SSF110455">
    <property type="entry name" value="Toprim domain"/>
    <property type="match status" value="1"/>
</dbReference>
<dbReference type="InterPro" id="IPR034141">
    <property type="entry name" value="TOPRIM_RNase_M5-like"/>
</dbReference>
<keyword evidence="4 11" id="KW-0540">Nuclease</keyword>
<keyword evidence="3 11" id="KW-0698">rRNA processing</keyword>
<comment type="subcellular location">
    <subcellularLocation>
        <location evidence="11">Cytoplasm</location>
    </subcellularLocation>
</comment>
<dbReference type="PROSITE" id="PS50880">
    <property type="entry name" value="TOPRIM"/>
    <property type="match status" value="1"/>
</dbReference>
<dbReference type="HAMAP" id="MF_01469">
    <property type="entry name" value="RNase_M5"/>
    <property type="match status" value="1"/>
</dbReference>
<feature type="domain" description="Toprim" evidence="13">
    <location>
        <begin position="3"/>
        <end position="86"/>
    </location>
</feature>
<sequence>MIKEVIVVEGRDDLIKVKQAVDADVIVTSGFGITEKTIERIREAQKTRGVIIFTDPDYAGEKIRRTISEKVKGCKHAYMPRDRAIKNGDIGVENASIESIRDALNKVQTEIENPKIEFTMEDIIKYGLADTENASELRDEVGKILGIGYGNAKQFLNRLNRYGIKREDFERVVYRAKEGKE</sequence>
<evidence type="ECO:0000256" key="4">
    <source>
        <dbReference type="ARBA" id="ARBA00022722"/>
    </source>
</evidence>
<evidence type="ECO:0000256" key="8">
    <source>
        <dbReference type="ARBA" id="ARBA00022801"/>
    </source>
</evidence>
<evidence type="ECO:0000256" key="5">
    <source>
        <dbReference type="ARBA" id="ARBA00022723"/>
    </source>
</evidence>
<dbReference type="GO" id="GO:0046872">
    <property type="term" value="F:metal ion binding"/>
    <property type="evidence" value="ECO:0007669"/>
    <property type="project" value="UniProtKB-KW"/>
</dbReference>
<keyword evidence="9" id="KW-0460">Magnesium</keyword>
<comment type="similarity">
    <text evidence="11">Belongs to the ribonuclease M5 family.</text>
</comment>
<dbReference type="FunFam" id="3.40.1360.10:FF:000006">
    <property type="entry name" value="Ribonuclease M5"/>
    <property type="match status" value="1"/>
</dbReference>
<keyword evidence="2 11" id="KW-0690">Ribosome biogenesis</keyword>
<keyword evidence="1 11" id="KW-0963">Cytoplasm</keyword>
<dbReference type="InterPro" id="IPR006171">
    <property type="entry name" value="TOPRIM_dom"/>
</dbReference>
<dbReference type="EMBL" id="FQVG01000008">
    <property type="protein sequence ID" value="SHE57140.1"/>
    <property type="molecule type" value="Genomic_DNA"/>
</dbReference>
<comment type="catalytic activity">
    <reaction evidence="11">
        <text>Endonucleolytic cleavage of RNA, removing 21 and 42 nucleotides, respectively, from the 5'- and 3'-termini of a 5S-rRNA precursor.</text>
        <dbReference type="EC" id="3.1.26.8"/>
    </reaction>
</comment>
<evidence type="ECO:0000256" key="2">
    <source>
        <dbReference type="ARBA" id="ARBA00022517"/>
    </source>
</evidence>
<evidence type="ECO:0000259" key="13">
    <source>
        <dbReference type="PROSITE" id="PS50880"/>
    </source>
</evidence>
<dbReference type="Pfam" id="PF13331">
    <property type="entry name" value="DUF4093"/>
    <property type="match status" value="1"/>
</dbReference>
<evidence type="ECO:0000256" key="3">
    <source>
        <dbReference type="ARBA" id="ARBA00022552"/>
    </source>
</evidence>